<dbReference type="GeneID" id="37017195"/>
<gene>
    <name evidence="2" type="ORF">BCV69DRAFT_69976</name>
</gene>
<dbReference type="AlphaFoldDB" id="A0A316U1E3"/>
<proteinExistence type="predicted"/>
<accession>A0A316U1E3</accession>
<evidence type="ECO:0000313" key="3">
    <source>
        <dbReference type="Proteomes" id="UP000245942"/>
    </source>
</evidence>
<keyword evidence="3" id="KW-1185">Reference proteome</keyword>
<dbReference type="Proteomes" id="UP000245942">
    <property type="component" value="Unassembled WGS sequence"/>
</dbReference>
<name>A0A316U1E3_9BASI</name>
<feature type="region of interest" description="Disordered" evidence="1">
    <location>
        <begin position="72"/>
        <end position="103"/>
    </location>
</feature>
<dbReference type="RefSeq" id="XP_025345834.1">
    <property type="nucleotide sequence ID" value="XM_025495461.1"/>
</dbReference>
<evidence type="ECO:0000313" key="2">
    <source>
        <dbReference type="EMBL" id="PWN18674.1"/>
    </source>
</evidence>
<evidence type="ECO:0000256" key="1">
    <source>
        <dbReference type="SAM" id="MobiDB-lite"/>
    </source>
</evidence>
<reference evidence="2 3" key="1">
    <citation type="journal article" date="2018" name="Mol. Biol. Evol.">
        <title>Broad Genomic Sampling Reveals a Smut Pathogenic Ancestry of the Fungal Clade Ustilaginomycotina.</title>
        <authorList>
            <person name="Kijpornyongpan T."/>
            <person name="Mondo S.J."/>
            <person name="Barry K."/>
            <person name="Sandor L."/>
            <person name="Lee J."/>
            <person name="Lipzen A."/>
            <person name="Pangilinan J."/>
            <person name="LaButti K."/>
            <person name="Hainaut M."/>
            <person name="Henrissat B."/>
            <person name="Grigoriev I.V."/>
            <person name="Spatafora J.W."/>
            <person name="Aime M.C."/>
        </authorList>
    </citation>
    <scope>NUCLEOTIDE SEQUENCE [LARGE SCALE GENOMIC DNA]</scope>
    <source>
        <strain evidence="2 3">MCA 4718</strain>
    </source>
</reference>
<sequence>MCGRDLAPVELINHPRPSDHRRCLDCLRIPSYHNSSPFLQTIIPPLLLSFASLLWRLPYRHLPRLTSPLARSGTPSALHTPPAHADSVSPYLTPVPPTLQHGHRNRRSTLSFLVLASDGHKTLIRSLLYPHTRLAQAEQFPHHPPRFPPSRCTIVVSALRVTVPCSSSVRCISYVSDCTVCYRSALPPPNC</sequence>
<protein>
    <submittedName>
        <fullName evidence="2">Uncharacterized protein</fullName>
    </submittedName>
</protein>
<dbReference type="EMBL" id="KZ819335">
    <property type="protein sequence ID" value="PWN18674.1"/>
    <property type="molecule type" value="Genomic_DNA"/>
</dbReference>
<organism evidence="2 3">
    <name type="scientific">Pseudomicrostroma glucosiphilum</name>
    <dbReference type="NCBI Taxonomy" id="1684307"/>
    <lineage>
        <taxon>Eukaryota</taxon>
        <taxon>Fungi</taxon>
        <taxon>Dikarya</taxon>
        <taxon>Basidiomycota</taxon>
        <taxon>Ustilaginomycotina</taxon>
        <taxon>Exobasidiomycetes</taxon>
        <taxon>Microstromatales</taxon>
        <taxon>Microstromatales incertae sedis</taxon>
        <taxon>Pseudomicrostroma</taxon>
    </lineage>
</organism>